<dbReference type="OrthoDB" id="7439590at2759"/>
<protein>
    <submittedName>
        <fullName evidence="4">Uncharacterized protein</fullName>
    </submittedName>
</protein>
<accession>A0A1E1W268</accession>
<proteinExistence type="inferred from homology"/>
<dbReference type="InterPro" id="IPR003463">
    <property type="entry name" value="GBP_PSP"/>
</dbReference>
<dbReference type="AlphaFoldDB" id="A0A1E1W268"/>
<keyword evidence="3" id="KW-0732">Signal</keyword>
<name>A0A1E1W268_PECGO</name>
<evidence type="ECO:0000256" key="3">
    <source>
        <dbReference type="SAM" id="SignalP"/>
    </source>
</evidence>
<dbReference type="Pfam" id="PF02425">
    <property type="entry name" value="GBP_PSP"/>
    <property type="match status" value="1"/>
</dbReference>
<feature type="region of interest" description="Disordered" evidence="2">
    <location>
        <begin position="45"/>
        <end position="125"/>
    </location>
</feature>
<feature type="signal peptide" evidence="3">
    <location>
        <begin position="1"/>
        <end position="22"/>
    </location>
</feature>
<comment type="similarity">
    <text evidence="1">Belongs to the GBP/PSP1/paralytic peptide family.</text>
</comment>
<feature type="chain" id="PRO_5009115214" evidence="3">
    <location>
        <begin position="23"/>
        <end position="141"/>
    </location>
</feature>
<dbReference type="EMBL" id="GDQN01009969">
    <property type="protein sequence ID" value="JAT81085.1"/>
    <property type="molecule type" value="Transcribed_RNA"/>
</dbReference>
<feature type="compositionally biased region" description="Low complexity" evidence="2">
    <location>
        <begin position="94"/>
        <end position="112"/>
    </location>
</feature>
<organism evidence="4">
    <name type="scientific">Pectinophora gossypiella</name>
    <name type="common">Cotton pink bollworm</name>
    <name type="synonym">Depressaria gossypiella</name>
    <dbReference type="NCBI Taxonomy" id="13191"/>
    <lineage>
        <taxon>Eukaryota</taxon>
        <taxon>Metazoa</taxon>
        <taxon>Ecdysozoa</taxon>
        <taxon>Arthropoda</taxon>
        <taxon>Hexapoda</taxon>
        <taxon>Insecta</taxon>
        <taxon>Pterygota</taxon>
        <taxon>Neoptera</taxon>
        <taxon>Endopterygota</taxon>
        <taxon>Lepidoptera</taxon>
        <taxon>Glossata</taxon>
        <taxon>Ditrysia</taxon>
        <taxon>Gelechioidea</taxon>
        <taxon>Gelechiidae</taxon>
        <taxon>Apatetrinae</taxon>
        <taxon>Pectinophora</taxon>
    </lineage>
</organism>
<feature type="compositionally biased region" description="Basic and acidic residues" evidence="2">
    <location>
        <begin position="45"/>
        <end position="69"/>
    </location>
</feature>
<evidence type="ECO:0000256" key="1">
    <source>
        <dbReference type="ARBA" id="ARBA00010601"/>
    </source>
</evidence>
<sequence length="141" mass="15387">MKYSFFVLIFAITVINYETVNCGIVKNFFDDVHNTAHKVREDIKDLLHPKKGEDTPTKAQEEVSVKEPTVKPAEQPSKSEEKPVEVTTTSTPKAASDSTVATTAAPASNVTTTEKDGRENFKGSCATGYARTADGRCKPTF</sequence>
<reference evidence="4" key="1">
    <citation type="submission" date="2015-09" db="EMBL/GenBank/DDBJ databases">
        <title>De novo assembly of Pectinophora gossypiella (Pink Bollworm) gut transcriptome.</title>
        <authorList>
            <person name="Tassone E.E."/>
        </authorList>
    </citation>
    <scope>NUCLEOTIDE SEQUENCE</scope>
</reference>
<evidence type="ECO:0000256" key="2">
    <source>
        <dbReference type="SAM" id="MobiDB-lite"/>
    </source>
</evidence>
<evidence type="ECO:0000313" key="4">
    <source>
        <dbReference type="EMBL" id="JAT81085.1"/>
    </source>
</evidence>
<gene>
    <name evidence="4" type="ORF">g.18599</name>
</gene>